<comment type="similarity">
    <text evidence="2">Belongs to the TAF6 family.</text>
</comment>
<dbReference type="GO" id="GO:0051123">
    <property type="term" value="P:RNA polymerase II preinitiation complex assembly"/>
    <property type="evidence" value="ECO:0007669"/>
    <property type="project" value="TreeGrafter"/>
</dbReference>
<dbReference type="Pfam" id="PF02969">
    <property type="entry name" value="TAF"/>
    <property type="match status" value="1"/>
</dbReference>
<accession>A0A3Q2Q2I7</accession>
<feature type="region of interest" description="Disordered" evidence="6">
    <location>
        <begin position="478"/>
        <end position="520"/>
    </location>
</feature>
<organism evidence="8 9">
    <name type="scientific">Fundulus heteroclitus</name>
    <name type="common">Killifish</name>
    <name type="synonym">Mummichog</name>
    <dbReference type="NCBI Taxonomy" id="8078"/>
    <lineage>
        <taxon>Eukaryota</taxon>
        <taxon>Metazoa</taxon>
        <taxon>Chordata</taxon>
        <taxon>Craniata</taxon>
        <taxon>Vertebrata</taxon>
        <taxon>Euteleostomi</taxon>
        <taxon>Actinopterygii</taxon>
        <taxon>Neopterygii</taxon>
        <taxon>Teleostei</taxon>
        <taxon>Neoteleostei</taxon>
        <taxon>Acanthomorphata</taxon>
        <taxon>Ovalentaria</taxon>
        <taxon>Atherinomorphae</taxon>
        <taxon>Cyprinodontiformes</taxon>
        <taxon>Fundulidae</taxon>
        <taxon>Fundulus</taxon>
    </lineage>
</organism>
<feature type="domain" description="TATA box binding protein associated factor (TAF) histone-like fold" evidence="7">
    <location>
        <begin position="10"/>
        <end position="73"/>
    </location>
</feature>
<sequence>MADREERRFAEVSRDSVKLMAESTGVDLPDDVAALLAEDVCYRLREAAQTGSQFMRHAKRRKLTVEDLNRALRWSRVEAVCGYGAQDTLPFRSVKEGELFFVEDREINLIELALATNIPKGCAETMVRVNVAYLDGKGSVEPQGTVPSAVQTLSDDLHKYYQQITRAILGEDPHLMKVKSVSHDLEQLNRLLHMVKSLVQNPYLYLGSYVRSLVSSVMYCILEPLAASINPLNDHWTLRDYAALLLSHIFWTHGDLVSGLYHQILLSLQKVLSDPVRPLCSHYGAVVGLHALGWKAVERVLFPHLPAYWANLQAVLDDYSVSNAQVKADGHKVYGAILVAVERLLKMKALSLSQSADGGSTAPSGSVAGSMGYRVSSPGLSPPSEPLSEAVLGIASHLQAGGAGCPWEEWSPVPLPAMYSELYSFFGDSLAVRFSTGPGFGSYRPCTPACFREPRKEPLGPLANPDTARKMPQLTANLNISPREDGSPRTDPPPPSLAATGAGRSSSSRPGQRSTGLSRDVFPKARFISPQSGPPAFSFVIGGRQMGRRCQGRRPFQTTFASTSSLPTNPPRAYAHKLPVIGRVGKPVRRWTCSHYSLYLPL</sequence>
<dbReference type="SUPFAM" id="SSF47113">
    <property type="entry name" value="Histone-fold"/>
    <property type="match status" value="1"/>
</dbReference>
<protein>
    <submittedName>
        <fullName evidence="8">TAF6-like RNA polymerase II, p300/CBP-associated factor (PCAF)-associated factor</fullName>
    </submittedName>
</protein>
<dbReference type="AlphaFoldDB" id="A0A3Q2Q2I7"/>
<evidence type="ECO:0000256" key="3">
    <source>
        <dbReference type="ARBA" id="ARBA00023015"/>
    </source>
</evidence>
<dbReference type="GO" id="GO:0016251">
    <property type="term" value="F:RNA polymerase II general transcription initiation factor activity"/>
    <property type="evidence" value="ECO:0007669"/>
    <property type="project" value="InterPro"/>
</dbReference>
<dbReference type="GO" id="GO:0003713">
    <property type="term" value="F:transcription coactivator activity"/>
    <property type="evidence" value="ECO:0007669"/>
    <property type="project" value="TreeGrafter"/>
</dbReference>
<comment type="subcellular location">
    <subcellularLocation>
        <location evidence="1">Nucleus</location>
    </subcellularLocation>
</comment>
<keyword evidence="9" id="KW-1185">Reference proteome</keyword>
<keyword evidence="4" id="KW-0804">Transcription</keyword>
<evidence type="ECO:0000259" key="7">
    <source>
        <dbReference type="SMART" id="SM00803"/>
    </source>
</evidence>
<proteinExistence type="inferred from homology"/>
<evidence type="ECO:0000313" key="9">
    <source>
        <dbReference type="Proteomes" id="UP000265000"/>
    </source>
</evidence>
<evidence type="ECO:0000313" key="8">
    <source>
        <dbReference type="Ensembl" id="ENSFHEP00000020748.1"/>
    </source>
</evidence>
<dbReference type="GO" id="GO:0046982">
    <property type="term" value="F:protein heterodimerization activity"/>
    <property type="evidence" value="ECO:0007669"/>
    <property type="project" value="InterPro"/>
</dbReference>
<reference evidence="8" key="2">
    <citation type="submission" date="2025-09" db="UniProtKB">
        <authorList>
            <consortium name="Ensembl"/>
        </authorList>
    </citation>
    <scope>IDENTIFICATION</scope>
</reference>
<dbReference type="Pfam" id="PF07571">
    <property type="entry name" value="TAF6_C"/>
    <property type="match status" value="1"/>
</dbReference>
<dbReference type="Proteomes" id="UP000265000">
    <property type="component" value="Unplaced"/>
</dbReference>
<dbReference type="PANTHER" id="PTHR10221:SF22">
    <property type="entry name" value="TAF6-LIKE RNA POLYMERASE II P300_CBP-ASSOCIATED FACTOR-ASSOCIATED FACTOR 65 KDA SUBUNIT 6L"/>
    <property type="match status" value="1"/>
</dbReference>
<keyword evidence="3" id="KW-0805">Transcription regulation</keyword>
<dbReference type="GO" id="GO:0046695">
    <property type="term" value="C:SLIK (SAGA-like) complex"/>
    <property type="evidence" value="ECO:0007669"/>
    <property type="project" value="InterPro"/>
</dbReference>
<dbReference type="GO" id="GO:0000124">
    <property type="term" value="C:SAGA complex"/>
    <property type="evidence" value="ECO:0007669"/>
    <property type="project" value="InterPro"/>
</dbReference>
<dbReference type="InterPro" id="IPR011442">
    <property type="entry name" value="TAF6_C"/>
</dbReference>
<evidence type="ECO:0000256" key="4">
    <source>
        <dbReference type="ARBA" id="ARBA00023163"/>
    </source>
</evidence>
<dbReference type="InterPro" id="IPR037796">
    <property type="entry name" value="TAF6"/>
</dbReference>
<name>A0A3Q2Q2I7_FUNHE</name>
<reference evidence="8" key="1">
    <citation type="submission" date="2025-08" db="UniProtKB">
        <authorList>
            <consortium name="Ensembl"/>
        </authorList>
    </citation>
    <scope>IDENTIFICATION</scope>
</reference>
<dbReference type="CDD" id="cd22932">
    <property type="entry name" value="HFD_TAF6L"/>
    <property type="match status" value="1"/>
</dbReference>
<evidence type="ECO:0000256" key="2">
    <source>
        <dbReference type="ARBA" id="ARBA00007688"/>
    </source>
</evidence>
<dbReference type="FunFam" id="1.10.20.10:FF:000040">
    <property type="entry name" value="TAF6-like RNA polymerase II p300/CBP-associated factor-associated factor 65 kDa subunit 6L"/>
    <property type="match status" value="1"/>
</dbReference>
<dbReference type="Gene3D" id="1.25.40.770">
    <property type="entry name" value="TAF6, C-terminal HEAT repeat domain"/>
    <property type="match status" value="1"/>
</dbReference>
<keyword evidence="5" id="KW-0539">Nucleus</keyword>
<dbReference type="GeneTree" id="ENSGT00640000091486"/>
<dbReference type="Gene3D" id="1.10.20.10">
    <property type="entry name" value="Histone, subunit A"/>
    <property type="match status" value="1"/>
</dbReference>
<evidence type="ECO:0000256" key="1">
    <source>
        <dbReference type="ARBA" id="ARBA00004123"/>
    </source>
</evidence>
<dbReference type="CDD" id="cd08050">
    <property type="entry name" value="TAF6C"/>
    <property type="match status" value="1"/>
</dbReference>
<dbReference type="InterPro" id="IPR009072">
    <property type="entry name" value="Histone-fold"/>
</dbReference>
<dbReference type="Ensembl" id="ENSFHET00000030321.1">
    <property type="protein sequence ID" value="ENSFHEP00000020748.1"/>
    <property type="gene ID" value="ENSFHEG00000022716.1"/>
</dbReference>
<evidence type="ECO:0000256" key="6">
    <source>
        <dbReference type="SAM" id="MobiDB-lite"/>
    </source>
</evidence>
<feature type="compositionally biased region" description="Low complexity" evidence="6">
    <location>
        <begin position="497"/>
        <end position="514"/>
    </location>
</feature>
<dbReference type="InterPro" id="IPR046344">
    <property type="entry name" value="TAF6_C_sf"/>
</dbReference>
<dbReference type="InterPro" id="IPR004823">
    <property type="entry name" value="TAF_TATA-bd_Histone-like_dom"/>
</dbReference>
<dbReference type="PANTHER" id="PTHR10221">
    <property type="entry name" value="TRANSCRIPTION INITIATION FACTOR TFIID SUBUNIT 6"/>
    <property type="match status" value="1"/>
</dbReference>
<evidence type="ECO:0000256" key="5">
    <source>
        <dbReference type="ARBA" id="ARBA00023242"/>
    </source>
</evidence>
<dbReference type="GO" id="GO:0005669">
    <property type="term" value="C:transcription factor TFIID complex"/>
    <property type="evidence" value="ECO:0007669"/>
    <property type="project" value="InterPro"/>
</dbReference>
<dbReference type="SMART" id="SM00803">
    <property type="entry name" value="TAF"/>
    <property type="match status" value="1"/>
</dbReference>